<dbReference type="Proteomes" id="UP000716291">
    <property type="component" value="Unassembled WGS sequence"/>
</dbReference>
<protein>
    <submittedName>
        <fullName evidence="1">Uncharacterized protein</fullName>
    </submittedName>
</protein>
<sequence length="100" mass="10661">MAGGSPTDSAPTLRLEDPVEWHHRMAFLNALPKVTGLHTQGVLPVKEGIPGRLRFSITRGVSLKVEQPMGYLSGKKARDLELASRVTAGVSPTAAEESQG</sequence>
<proteinExistence type="predicted"/>
<dbReference type="AlphaFoldDB" id="A0A9P6XF79"/>
<accession>A0A9P6XF79</accession>
<organism evidence="1 2">
    <name type="scientific">Rhizopus oryzae</name>
    <name type="common">Mucormycosis agent</name>
    <name type="synonym">Rhizopus arrhizus var. delemar</name>
    <dbReference type="NCBI Taxonomy" id="64495"/>
    <lineage>
        <taxon>Eukaryota</taxon>
        <taxon>Fungi</taxon>
        <taxon>Fungi incertae sedis</taxon>
        <taxon>Mucoromycota</taxon>
        <taxon>Mucoromycotina</taxon>
        <taxon>Mucoromycetes</taxon>
        <taxon>Mucorales</taxon>
        <taxon>Mucorineae</taxon>
        <taxon>Rhizopodaceae</taxon>
        <taxon>Rhizopus</taxon>
    </lineage>
</organism>
<reference evidence="1" key="1">
    <citation type="journal article" date="2020" name="Microb. Genom.">
        <title>Genetic diversity of clinical and environmental Mucorales isolates obtained from an investigation of mucormycosis cases among solid organ transplant recipients.</title>
        <authorList>
            <person name="Nguyen M.H."/>
            <person name="Kaul D."/>
            <person name="Muto C."/>
            <person name="Cheng S.J."/>
            <person name="Richter R.A."/>
            <person name="Bruno V.M."/>
            <person name="Liu G."/>
            <person name="Beyhan S."/>
            <person name="Sundermann A.J."/>
            <person name="Mounaud S."/>
            <person name="Pasculle A.W."/>
            <person name="Nierman W.C."/>
            <person name="Driscoll E."/>
            <person name="Cumbie R."/>
            <person name="Clancy C.J."/>
            <person name="Dupont C.L."/>
        </authorList>
    </citation>
    <scope>NUCLEOTIDE SEQUENCE</scope>
    <source>
        <strain evidence="1">GL11</strain>
    </source>
</reference>
<dbReference type="OrthoDB" id="10271704at2759"/>
<dbReference type="EMBL" id="JAANQT010000328">
    <property type="protein sequence ID" value="KAG1311993.1"/>
    <property type="molecule type" value="Genomic_DNA"/>
</dbReference>
<keyword evidence="2" id="KW-1185">Reference proteome</keyword>
<gene>
    <name evidence="1" type="ORF">G6F64_003381</name>
</gene>
<evidence type="ECO:0000313" key="2">
    <source>
        <dbReference type="Proteomes" id="UP000716291"/>
    </source>
</evidence>
<name>A0A9P6XF79_RHIOR</name>
<comment type="caution">
    <text evidence="1">The sequence shown here is derived from an EMBL/GenBank/DDBJ whole genome shotgun (WGS) entry which is preliminary data.</text>
</comment>
<evidence type="ECO:0000313" key="1">
    <source>
        <dbReference type="EMBL" id="KAG1311993.1"/>
    </source>
</evidence>